<proteinExistence type="predicted"/>
<accession>A0ACA9QXT5</accession>
<reference evidence="1" key="1">
    <citation type="submission" date="2021-06" db="EMBL/GenBank/DDBJ databases">
        <authorList>
            <person name="Kallberg Y."/>
            <person name="Tangrot J."/>
            <person name="Rosling A."/>
        </authorList>
    </citation>
    <scope>NUCLEOTIDE SEQUENCE</scope>
    <source>
        <strain evidence="1">MA461A</strain>
    </source>
</reference>
<protein>
    <submittedName>
        <fullName evidence="1">33152_t:CDS:1</fullName>
    </submittedName>
</protein>
<organism evidence="1 2">
    <name type="scientific">Racocetra persica</name>
    <dbReference type="NCBI Taxonomy" id="160502"/>
    <lineage>
        <taxon>Eukaryota</taxon>
        <taxon>Fungi</taxon>
        <taxon>Fungi incertae sedis</taxon>
        <taxon>Mucoromycota</taxon>
        <taxon>Glomeromycotina</taxon>
        <taxon>Glomeromycetes</taxon>
        <taxon>Diversisporales</taxon>
        <taxon>Gigasporaceae</taxon>
        <taxon>Racocetra</taxon>
    </lineage>
</organism>
<gene>
    <name evidence="1" type="ORF">RPERSI_LOCUS16076</name>
</gene>
<name>A0ACA9QXT5_9GLOM</name>
<dbReference type="Proteomes" id="UP000789920">
    <property type="component" value="Unassembled WGS sequence"/>
</dbReference>
<dbReference type="EMBL" id="CAJVQC010039314">
    <property type="protein sequence ID" value="CAG8768235.1"/>
    <property type="molecule type" value="Genomic_DNA"/>
</dbReference>
<feature type="non-terminal residue" evidence="1">
    <location>
        <position position="42"/>
    </location>
</feature>
<feature type="non-terminal residue" evidence="1">
    <location>
        <position position="1"/>
    </location>
</feature>
<comment type="caution">
    <text evidence="1">The sequence shown here is derived from an EMBL/GenBank/DDBJ whole genome shotgun (WGS) entry which is preliminary data.</text>
</comment>
<evidence type="ECO:0000313" key="2">
    <source>
        <dbReference type="Proteomes" id="UP000789920"/>
    </source>
</evidence>
<keyword evidence="2" id="KW-1185">Reference proteome</keyword>
<sequence length="42" mass="4916">KINRKQKLLSDIVEWIRNRGGGWYTQSYANTQGKQFVTSLTE</sequence>
<evidence type="ECO:0000313" key="1">
    <source>
        <dbReference type="EMBL" id="CAG8768235.1"/>
    </source>
</evidence>